<dbReference type="EMBL" id="KN847493">
    <property type="protein sequence ID" value="KIW18580.1"/>
    <property type="molecule type" value="Genomic_DNA"/>
</dbReference>
<dbReference type="HOGENOM" id="CLU_023194_7_2_1"/>
<feature type="domain" description="Gfo/Idh/MocA-like oxidoreductase N-terminal" evidence="6">
    <location>
        <begin position="36"/>
        <end position="118"/>
    </location>
</feature>
<dbReference type="InterPro" id="IPR055170">
    <property type="entry name" value="GFO_IDH_MocA-like_dom"/>
</dbReference>
<evidence type="ECO:0000256" key="3">
    <source>
        <dbReference type="ARBA" id="ARBA00038984"/>
    </source>
</evidence>
<keyword evidence="9" id="KW-1185">Reference proteome</keyword>
<dbReference type="GO" id="GO:0000166">
    <property type="term" value="F:nucleotide binding"/>
    <property type="evidence" value="ECO:0007669"/>
    <property type="project" value="InterPro"/>
</dbReference>
<evidence type="ECO:0000259" key="6">
    <source>
        <dbReference type="Pfam" id="PF01408"/>
    </source>
</evidence>
<evidence type="ECO:0000313" key="8">
    <source>
        <dbReference type="EMBL" id="KIW18580.1"/>
    </source>
</evidence>
<dbReference type="STRING" id="91928.A0A0D2BJ36"/>
<dbReference type="InterPro" id="IPR000683">
    <property type="entry name" value="Gfo/Idh/MocA-like_OxRdtase_N"/>
</dbReference>
<dbReference type="InterPro" id="IPR050984">
    <property type="entry name" value="Gfo/Idh/MocA_domain"/>
</dbReference>
<dbReference type="SUPFAM" id="SSF51735">
    <property type="entry name" value="NAD(P)-binding Rossmann-fold domains"/>
    <property type="match status" value="1"/>
</dbReference>
<dbReference type="EC" id="1.1.1.179" evidence="3"/>
<dbReference type="SUPFAM" id="SSF55347">
    <property type="entry name" value="Glyceraldehyde-3-phosphate dehydrogenase-like, C-terminal domain"/>
    <property type="match status" value="1"/>
</dbReference>
<dbReference type="GeneID" id="27329951"/>
<dbReference type="VEuPathDB" id="FungiDB:PV08_02868"/>
<comment type="similarity">
    <text evidence="1">Belongs to the Gfo/Idh/MocA family.</text>
</comment>
<dbReference type="PANTHER" id="PTHR22604:SF105">
    <property type="entry name" value="TRANS-1,2-DIHYDROBENZENE-1,2-DIOL DEHYDROGENASE"/>
    <property type="match status" value="1"/>
</dbReference>
<dbReference type="Proteomes" id="UP000053328">
    <property type="component" value="Unassembled WGS sequence"/>
</dbReference>
<feature type="domain" description="GFO/IDH/MocA-like oxidoreductase" evidence="7">
    <location>
        <begin position="133"/>
        <end position="255"/>
    </location>
</feature>
<dbReference type="RefSeq" id="XP_016238796.1">
    <property type="nucleotide sequence ID" value="XM_016377226.1"/>
</dbReference>
<dbReference type="Pfam" id="PF22725">
    <property type="entry name" value="GFO_IDH_MocA_C3"/>
    <property type="match status" value="1"/>
</dbReference>
<comment type="catalytic activity">
    <reaction evidence="5">
        <text>D-xylose + NADP(+) = D-xylono-1,5-lactone + NADPH + H(+)</text>
        <dbReference type="Rhea" id="RHEA:22000"/>
        <dbReference type="ChEBI" id="CHEBI:15378"/>
        <dbReference type="ChEBI" id="CHEBI:15867"/>
        <dbReference type="ChEBI" id="CHEBI:53455"/>
        <dbReference type="ChEBI" id="CHEBI:57783"/>
        <dbReference type="ChEBI" id="CHEBI:58349"/>
        <dbReference type="EC" id="1.1.1.179"/>
    </reaction>
</comment>
<evidence type="ECO:0000259" key="7">
    <source>
        <dbReference type="Pfam" id="PF22725"/>
    </source>
</evidence>
<dbReference type="GO" id="GO:0047837">
    <property type="term" value="F:D-xylose 1-dehydrogenase (NADP+) activity"/>
    <property type="evidence" value="ECO:0007669"/>
    <property type="project" value="UniProtKB-EC"/>
</dbReference>
<dbReference type="Gene3D" id="3.30.360.10">
    <property type="entry name" value="Dihydrodipicolinate Reductase, domain 2"/>
    <property type="match status" value="1"/>
</dbReference>
<name>A0A0D2BJ36_9EURO</name>
<organism evidence="8 9">
    <name type="scientific">Exophiala spinifera</name>
    <dbReference type="NCBI Taxonomy" id="91928"/>
    <lineage>
        <taxon>Eukaryota</taxon>
        <taxon>Fungi</taxon>
        <taxon>Dikarya</taxon>
        <taxon>Ascomycota</taxon>
        <taxon>Pezizomycotina</taxon>
        <taxon>Eurotiomycetes</taxon>
        <taxon>Chaetothyriomycetidae</taxon>
        <taxon>Chaetothyriales</taxon>
        <taxon>Herpotrichiellaceae</taxon>
        <taxon>Exophiala</taxon>
    </lineage>
</organism>
<dbReference type="PANTHER" id="PTHR22604">
    <property type="entry name" value="OXIDOREDUCTASES"/>
    <property type="match status" value="1"/>
</dbReference>
<dbReference type="Gene3D" id="3.40.50.720">
    <property type="entry name" value="NAD(P)-binding Rossmann-like Domain"/>
    <property type="match status" value="1"/>
</dbReference>
<accession>A0A0D2BJ36</accession>
<evidence type="ECO:0000256" key="2">
    <source>
        <dbReference type="ARBA" id="ARBA00023002"/>
    </source>
</evidence>
<proteinExistence type="inferred from homology"/>
<dbReference type="InterPro" id="IPR036291">
    <property type="entry name" value="NAD(P)-bd_dom_sf"/>
</dbReference>
<evidence type="ECO:0000256" key="5">
    <source>
        <dbReference type="ARBA" id="ARBA00049233"/>
    </source>
</evidence>
<gene>
    <name evidence="8" type="ORF">PV08_02868</name>
</gene>
<sequence>MLQQSLETKQQTDGRICQGTGRISSRFVEDIVTNPPPSPEQFTPSSTPHLYGSYENVYEDPDVDIVYIGTPHSFHHRNALDAIQAGKHVLCEKPFTLNLEQAREVVETARKKGVFLMEAMWTRYYPLTRELRRQIHEEKLLGDVYRMFSDFGLDLDIPSMPRDSRYVQPSLGAGGLLDVGIYSLTWALLTLDPGVGVGAEMPRVLAAQTIEYNVDATSSVILQFPSTGRHGIVTCTTKGRQDREFMRVEGPKGVIKVEGSMPSSPESFTFYPRDPAGEVRKFSFEKPGWGF</sequence>
<dbReference type="AlphaFoldDB" id="A0A0D2BJ36"/>
<evidence type="ECO:0000313" key="9">
    <source>
        <dbReference type="Proteomes" id="UP000053328"/>
    </source>
</evidence>
<evidence type="ECO:0000256" key="1">
    <source>
        <dbReference type="ARBA" id="ARBA00010928"/>
    </source>
</evidence>
<protein>
    <recommendedName>
        <fullName evidence="3">D-xylose 1-dehydrogenase (NADP(+), D-xylono-1,5-lactone-forming)</fullName>
        <ecNumber evidence="3">1.1.1.179</ecNumber>
    </recommendedName>
    <alternativeName>
        <fullName evidence="4">D-xylose-NADP dehydrogenase</fullName>
    </alternativeName>
</protein>
<dbReference type="OrthoDB" id="2129491at2759"/>
<evidence type="ECO:0000256" key="4">
    <source>
        <dbReference type="ARBA" id="ARBA00042988"/>
    </source>
</evidence>
<reference evidence="8 9" key="1">
    <citation type="submission" date="2015-01" db="EMBL/GenBank/DDBJ databases">
        <title>The Genome Sequence of Exophiala spinifera CBS89968.</title>
        <authorList>
            <consortium name="The Broad Institute Genomics Platform"/>
            <person name="Cuomo C."/>
            <person name="de Hoog S."/>
            <person name="Gorbushina A."/>
            <person name="Stielow B."/>
            <person name="Teixiera M."/>
            <person name="Abouelleil A."/>
            <person name="Chapman S.B."/>
            <person name="Priest M."/>
            <person name="Young S.K."/>
            <person name="Wortman J."/>
            <person name="Nusbaum C."/>
            <person name="Birren B."/>
        </authorList>
    </citation>
    <scope>NUCLEOTIDE SEQUENCE [LARGE SCALE GENOMIC DNA]</scope>
    <source>
        <strain evidence="8 9">CBS 89968</strain>
    </source>
</reference>
<keyword evidence="2" id="KW-0560">Oxidoreductase</keyword>
<dbReference type="Pfam" id="PF01408">
    <property type="entry name" value="GFO_IDH_MocA"/>
    <property type="match status" value="1"/>
</dbReference>